<dbReference type="FunFam" id="3.30.70.270:FF:000001">
    <property type="entry name" value="Diguanylate cyclase domain protein"/>
    <property type="match status" value="1"/>
</dbReference>
<evidence type="ECO:0000259" key="5">
    <source>
        <dbReference type="PROSITE" id="PS50887"/>
    </source>
</evidence>
<accession>A0A5C7SS95</accession>
<dbReference type="GO" id="GO:1902201">
    <property type="term" value="P:negative regulation of bacterial-type flagellum-dependent cell motility"/>
    <property type="evidence" value="ECO:0007669"/>
    <property type="project" value="TreeGrafter"/>
</dbReference>
<proteinExistence type="predicted"/>
<dbReference type="SUPFAM" id="SSF46458">
    <property type="entry name" value="Globin-like"/>
    <property type="match status" value="1"/>
</dbReference>
<dbReference type="GO" id="GO:0005886">
    <property type="term" value="C:plasma membrane"/>
    <property type="evidence" value="ECO:0007669"/>
    <property type="project" value="TreeGrafter"/>
</dbReference>
<dbReference type="CDD" id="cd01949">
    <property type="entry name" value="GGDEF"/>
    <property type="match status" value="1"/>
</dbReference>
<organism evidence="6 7">
    <name type="scientific">Thauera aminoaromatica</name>
    <dbReference type="NCBI Taxonomy" id="164330"/>
    <lineage>
        <taxon>Bacteria</taxon>
        <taxon>Pseudomonadati</taxon>
        <taxon>Pseudomonadota</taxon>
        <taxon>Betaproteobacteria</taxon>
        <taxon>Rhodocyclales</taxon>
        <taxon>Zoogloeaceae</taxon>
        <taxon>Thauera</taxon>
    </lineage>
</organism>
<evidence type="ECO:0000313" key="6">
    <source>
        <dbReference type="EMBL" id="TXH86440.1"/>
    </source>
</evidence>
<dbReference type="PROSITE" id="PS50887">
    <property type="entry name" value="GGDEF"/>
    <property type="match status" value="1"/>
</dbReference>
<dbReference type="Pfam" id="PF11563">
    <property type="entry name" value="Protoglobin"/>
    <property type="match status" value="1"/>
</dbReference>
<dbReference type="EC" id="2.7.7.65" evidence="1"/>
<dbReference type="InterPro" id="IPR043128">
    <property type="entry name" value="Rev_trsase/Diguanyl_cyclase"/>
</dbReference>
<evidence type="ECO:0000256" key="2">
    <source>
        <dbReference type="ARBA" id="ARBA00015125"/>
    </source>
</evidence>
<dbReference type="Pfam" id="PF00990">
    <property type="entry name" value="GGDEF"/>
    <property type="match status" value="1"/>
</dbReference>
<evidence type="ECO:0000256" key="3">
    <source>
        <dbReference type="ARBA" id="ARBA00029839"/>
    </source>
</evidence>
<name>A0A5C7SS95_THASP</name>
<dbReference type="InterPro" id="IPR012292">
    <property type="entry name" value="Globin/Proto"/>
</dbReference>
<dbReference type="AlphaFoldDB" id="A0A5C7SS95"/>
<dbReference type="GO" id="GO:0020037">
    <property type="term" value="F:heme binding"/>
    <property type="evidence" value="ECO:0007669"/>
    <property type="project" value="InterPro"/>
</dbReference>
<dbReference type="InterPro" id="IPR048442">
    <property type="entry name" value="DosC_2nd"/>
</dbReference>
<dbReference type="GO" id="GO:0052621">
    <property type="term" value="F:diguanylate cyclase activity"/>
    <property type="evidence" value="ECO:0007669"/>
    <property type="project" value="UniProtKB-EC"/>
</dbReference>
<protein>
    <recommendedName>
        <fullName evidence="2">Diguanylate cyclase DosC</fullName>
        <ecNumber evidence="1">2.7.7.65</ecNumber>
    </recommendedName>
    <alternativeName>
        <fullName evidence="3">Direct oxygen-sensing cyclase</fullName>
    </alternativeName>
</protein>
<dbReference type="Gene3D" id="1.10.490.10">
    <property type="entry name" value="Globins"/>
    <property type="match status" value="1"/>
</dbReference>
<dbReference type="SUPFAM" id="SSF55073">
    <property type="entry name" value="Nucleotide cyclase"/>
    <property type="match status" value="1"/>
</dbReference>
<dbReference type="SMART" id="SM00267">
    <property type="entry name" value="GGDEF"/>
    <property type="match status" value="1"/>
</dbReference>
<dbReference type="InterPro" id="IPR029787">
    <property type="entry name" value="Nucleotide_cyclase"/>
</dbReference>
<evidence type="ECO:0000256" key="1">
    <source>
        <dbReference type="ARBA" id="ARBA00012528"/>
    </source>
</evidence>
<dbReference type="InterPro" id="IPR000160">
    <property type="entry name" value="GGDEF_dom"/>
</dbReference>
<dbReference type="EMBL" id="SSFD01000108">
    <property type="protein sequence ID" value="TXH86440.1"/>
    <property type="molecule type" value="Genomic_DNA"/>
</dbReference>
<evidence type="ECO:0000313" key="7">
    <source>
        <dbReference type="Proteomes" id="UP000321192"/>
    </source>
</evidence>
<dbReference type="GO" id="GO:0043709">
    <property type="term" value="P:cell adhesion involved in single-species biofilm formation"/>
    <property type="evidence" value="ECO:0007669"/>
    <property type="project" value="TreeGrafter"/>
</dbReference>
<comment type="catalytic activity">
    <reaction evidence="4">
        <text>2 GTP = 3',3'-c-di-GMP + 2 diphosphate</text>
        <dbReference type="Rhea" id="RHEA:24898"/>
        <dbReference type="ChEBI" id="CHEBI:33019"/>
        <dbReference type="ChEBI" id="CHEBI:37565"/>
        <dbReference type="ChEBI" id="CHEBI:58805"/>
        <dbReference type="EC" id="2.7.7.65"/>
    </reaction>
</comment>
<dbReference type="Pfam" id="PF21118">
    <property type="entry name" value="DosC_2nd"/>
    <property type="match status" value="1"/>
</dbReference>
<reference evidence="6 7" key="1">
    <citation type="submission" date="2018-09" db="EMBL/GenBank/DDBJ databases">
        <title>Metagenome Assembled Genomes from an Advanced Water Purification Facility.</title>
        <authorList>
            <person name="Stamps B.W."/>
            <person name="Spear J.R."/>
        </authorList>
    </citation>
    <scope>NUCLEOTIDE SEQUENCE [LARGE SCALE GENOMIC DNA]</scope>
    <source>
        <strain evidence="6">Bin_27_1</strain>
    </source>
</reference>
<evidence type="ECO:0000256" key="4">
    <source>
        <dbReference type="ARBA" id="ARBA00034247"/>
    </source>
</evidence>
<comment type="caution">
    <text evidence="6">The sequence shown here is derived from an EMBL/GenBank/DDBJ whole genome shotgun (WGS) entry which is preliminary data.</text>
</comment>
<dbReference type="InterPro" id="IPR044398">
    <property type="entry name" value="Globin-sensor_dom"/>
</dbReference>
<dbReference type="NCBIfam" id="TIGR00254">
    <property type="entry name" value="GGDEF"/>
    <property type="match status" value="1"/>
</dbReference>
<gene>
    <name evidence="6" type="ORF">E6Q80_07680</name>
</gene>
<dbReference type="PANTHER" id="PTHR45138:SF9">
    <property type="entry name" value="DIGUANYLATE CYCLASE DGCM-RELATED"/>
    <property type="match status" value="1"/>
</dbReference>
<dbReference type="Gene3D" id="3.30.70.270">
    <property type="match status" value="1"/>
</dbReference>
<dbReference type="GO" id="GO:0019825">
    <property type="term" value="F:oxygen binding"/>
    <property type="evidence" value="ECO:0007669"/>
    <property type="project" value="InterPro"/>
</dbReference>
<sequence>MIEQLLHEHDSTADNIRNTLSALILRDKVTLAEIFYSAMLEDAEASKLLSAKSVESHLKPGLCLWLRKLFCHDSRDELKAVLAMQRHVGEVHARADIPIKLVARGMRLLKREINSRLVNTALAADEVVKAILYADRLIDIAFEEMSAAFVHSRDSGVKVDEGFRLFAAGQNLSLEREKQVSALLDWENRIFRALATEMPLDESSAIENSAFGLWFHHKASLLFNEADGLGMIDEIIRRIDHSILPQLYHDSGQGLRPAEARTLIKAIMADVGHVRYLLGEMFERLTDLDVGRDALTHIFNRRFLPTILKREIAWNRKKGDPFHVLMLDIDYFKQVNDEYGHDSGDRVLQAVAGLLMNQVRASDFVFRYGGEEFLIVLAKVDQAQAQEIAEKVRRCVEEVEIPISNNRVVRVTLSIGLAGSDGHPDYQRLLDRADKALYAAKHAGRNRCVMADE</sequence>
<dbReference type="RefSeq" id="WP_276658042.1">
    <property type="nucleotide sequence ID" value="NZ_SSFD01000108.1"/>
</dbReference>
<dbReference type="PANTHER" id="PTHR45138">
    <property type="entry name" value="REGULATORY COMPONENTS OF SENSORY TRANSDUCTION SYSTEM"/>
    <property type="match status" value="1"/>
</dbReference>
<dbReference type="Proteomes" id="UP000321192">
    <property type="component" value="Unassembled WGS sequence"/>
</dbReference>
<dbReference type="InterPro" id="IPR009050">
    <property type="entry name" value="Globin-like_sf"/>
</dbReference>
<feature type="domain" description="GGDEF" evidence="5">
    <location>
        <begin position="320"/>
        <end position="453"/>
    </location>
</feature>
<dbReference type="InterPro" id="IPR050469">
    <property type="entry name" value="Diguanylate_Cyclase"/>
</dbReference>